<evidence type="ECO:0000256" key="2">
    <source>
        <dbReference type="SAM" id="SignalP"/>
    </source>
</evidence>
<dbReference type="Pfam" id="PF05057">
    <property type="entry name" value="DUF676"/>
    <property type="match status" value="1"/>
</dbReference>
<proteinExistence type="predicted"/>
<feature type="domain" description="Surface layer protein bacterial Ig-like" evidence="6">
    <location>
        <begin position="828"/>
        <end position="873"/>
    </location>
</feature>
<dbReference type="SUPFAM" id="SSF53474">
    <property type="entry name" value="alpha/beta-Hydrolases"/>
    <property type="match status" value="1"/>
</dbReference>
<dbReference type="InterPro" id="IPR029058">
    <property type="entry name" value="AB_hydrolase_fold"/>
</dbReference>
<sequence length="1207" mass="129104">MIMRKLVTIQTMLLVALYQLLSASVFAQAPIPAPPDSIEVNLTGGAAGGNFALPAKIVAKSFTGPTTRFNGSNGKPERGSPLYSSQVEPGATFYAVSGGAQAFPSPLRANNPFPNRLGGSSFIAIKQDEEGFKKIWVNLSTGAWRTNATSGTTFDWEYQFRYYLDTKTGEEKASYGTVANANGYAGQEVEFTVDIYFKSVLVINPNPSLIDEKGILKNDLDAIAALKPPFKVKGVSTDGVTKLLLVLETNKKEDVRFTLPDLEDGSFGTLNQPDQRKKELTLPSERAVVDGKEKWLAVAVYTAPDSYGEGHKLKGGRKVPVFITKPANGEKYELSLRLYTPPVILVHGMWSNPKAWEGDEDRRFRNYLNFNGFEIPENQVADYSFNNYSTFDPMNAGLPVRAVEVATLQALRNYGELDIACTQVDVVAHSLGGLMTRSFAQQTYYTKASNYRKGYVHKLITLGTPHLGTPLGPLLYEAKPNILLLNVQPSQGSFFEGLTYNAITQWAKQPIGTCHRDFNPEESNAYANLEETKVKSHAITGTYGVSGLDLVGVIGGLLQILTDRLDLVIGDPMSTHQKVFGNKPNDVIVPLGSQEGKLGAEAVTPFSNTIHSGPSVLSDTETSSIAIQKRVRDLLISNDPDLFAPSFPKPGIRPKKSTMNPDSEGILADGKRLRGGQANSKRTGTGKERVSIVSPGRGEAFDHKAGNKITLKYAPVGGSKPLATLFLIEGVGMVSVPATAPFEATFEITKDMPLGKVNIALLSRDSSGLAMADTSHIFIQASSPITRLSVTPKEILLDSLLRQAPLSLSGKYLDGADSVTVYLNRAGATFRALKGSEIVKVEGAGLVTAVKAGTDLVEVKYGDQTLTVPVTVSPDFALSVLKGDSITFPPIGDREVSDPSFGLTASAASDLPVMFTLVSGPATLHGDILTLTGLGKVTIKAFSEGDIYHRKAQEATQTFCVSPTVPTVTPAVSYCVGETAQPLSATGSNLKWYSASTGGAALAQAPTPATVSAGVTDYYVSQTENGCESLRAKVTVTIKALPAVTLIPFANTVCSTNANFGLSEGSPAGGTYSGPGVSNGIFNATLAGVGSHSITYTYWVNGCMETASQEITVSTCTGIAESELSKSLSLYPNPTGESLHVTFTIPKKTAVELTLFDSKGKEVLRERFSKVSGEFNQRLDLKGKATGIYLLRLTTDEGGIVRRVVKQ</sequence>
<dbReference type="InterPro" id="IPR026444">
    <property type="entry name" value="Secre_tail"/>
</dbReference>
<keyword evidence="8" id="KW-1185">Reference proteome</keyword>
<evidence type="ECO:0000259" key="6">
    <source>
        <dbReference type="Pfam" id="PF22359"/>
    </source>
</evidence>
<feature type="signal peptide" evidence="2">
    <location>
        <begin position="1"/>
        <end position="27"/>
    </location>
</feature>
<dbReference type="EMBL" id="RJJD01000001">
    <property type="protein sequence ID" value="RNI31390.1"/>
    <property type="molecule type" value="Genomic_DNA"/>
</dbReference>
<organism evidence="7 8">
    <name type="scientific">Rufibacter latericius</name>
    <dbReference type="NCBI Taxonomy" id="2487040"/>
    <lineage>
        <taxon>Bacteria</taxon>
        <taxon>Pseudomonadati</taxon>
        <taxon>Bacteroidota</taxon>
        <taxon>Cytophagia</taxon>
        <taxon>Cytophagales</taxon>
        <taxon>Hymenobacteraceae</taxon>
        <taxon>Rufibacter</taxon>
    </lineage>
</organism>
<dbReference type="Pfam" id="PF18962">
    <property type="entry name" value="Por_Secre_tail"/>
    <property type="match status" value="1"/>
</dbReference>
<dbReference type="AlphaFoldDB" id="A0A3M9N0U3"/>
<dbReference type="NCBIfam" id="TIGR04183">
    <property type="entry name" value="Por_Secre_tail"/>
    <property type="match status" value="1"/>
</dbReference>
<dbReference type="Pfam" id="PF19081">
    <property type="entry name" value="Ig_7"/>
    <property type="match status" value="1"/>
</dbReference>
<evidence type="ECO:0000256" key="1">
    <source>
        <dbReference type="SAM" id="MobiDB-lite"/>
    </source>
</evidence>
<reference evidence="7 8" key="1">
    <citation type="submission" date="2018-11" db="EMBL/GenBank/DDBJ databases">
        <title>Rufibacter latericius sp. nov., isolated from water in Baiyang Lake.</title>
        <authorList>
            <person name="Yang Y."/>
        </authorList>
    </citation>
    <scope>NUCLEOTIDE SEQUENCE [LARGE SCALE GENOMIC DNA]</scope>
    <source>
        <strain evidence="7 8">R-22-1c-1</strain>
    </source>
</reference>
<dbReference type="Proteomes" id="UP000272117">
    <property type="component" value="Unassembled WGS sequence"/>
</dbReference>
<gene>
    <name evidence="7" type="ORF">EFB08_02365</name>
</gene>
<dbReference type="InterPro" id="IPR054604">
    <property type="entry name" value="SbsC_Big-like"/>
</dbReference>
<keyword evidence="2" id="KW-0732">Signal</keyword>
<feature type="domain" description="Secretion system C-terminal sorting" evidence="4">
    <location>
        <begin position="1130"/>
        <end position="1204"/>
    </location>
</feature>
<evidence type="ECO:0000313" key="8">
    <source>
        <dbReference type="Proteomes" id="UP000272117"/>
    </source>
</evidence>
<protein>
    <submittedName>
        <fullName evidence="7">T9SS C-terminal target domain-containing protein</fullName>
    </submittedName>
</protein>
<feature type="domain" description="DUF676" evidence="3">
    <location>
        <begin position="343"/>
        <end position="469"/>
    </location>
</feature>
<feature type="region of interest" description="Disordered" evidence="1">
    <location>
        <begin position="646"/>
        <end position="689"/>
    </location>
</feature>
<dbReference type="InterPro" id="IPR007751">
    <property type="entry name" value="DUF676_lipase-like"/>
</dbReference>
<evidence type="ECO:0000313" key="7">
    <source>
        <dbReference type="EMBL" id="RNI31390.1"/>
    </source>
</evidence>
<evidence type="ECO:0000259" key="4">
    <source>
        <dbReference type="Pfam" id="PF18962"/>
    </source>
</evidence>
<dbReference type="Pfam" id="PF22359">
    <property type="entry name" value="Big-like"/>
    <property type="match status" value="1"/>
</dbReference>
<dbReference type="InterPro" id="IPR044023">
    <property type="entry name" value="Ig_7"/>
</dbReference>
<dbReference type="Gene3D" id="3.40.50.1820">
    <property type="entry name" value="alpha/beta hydrolase"/>
    <property type="match status" value="1"/>
</dbReference>
<accession>A0A3M9N0U3</accession>
<name>A0A3M9N0U3_9BACT</name>
<feature type="domain" description="Ig-like" evidence="5">
    <location>
        <begin position="963"/>
        <end position="1038"/>
    </location>
</feature>
<feature type="chain" id="PRO_5018121415" evidence="2">
    <location>
        <begin position="28"/>
        <end position="1207"/>
    </location>
</feature>
<evidence type="ECO:0000259" key="3">
    <source>
        <dbReference type="Pfam" id="PF05057"/>
    </source>
</evidence>
<evidence type="ECO:0000259" key="5">
    <source>
        <dbReference type="Pfam" id="PF19081"/>
    </source>
</evidence>
<dbReference type="OrthoDB" id="847589at2"/>
<comment type="caution">
    <text evidence="7">The sequence shown here is derived from an EMBL/GenBank/DDBJ whole genome shotgun (WGS) entry which is preliminary data.</text>
</comment>